<reference evidence="11" key="1">
    <citation type="journal article" date="2020" name="mSystems">
        <title>Genome- and Community-Level Interaction Insights into Carbon Utilization and Element Cycling Functions of Hydrothermarchaeota in Hydrothermal Sediment.</title>
        <authorList>
            <person name="Zhou Z."/>
            <person name="Liu Y."/>
            <person name="Xu W."/>
            <person name="Pan J."/>
            <person name="Luo Z.H."/>
            <person name="Li M."/>
        </authorList>
    </citation>
    <scope>NUCLEOTIDE SEQUENCE [LARGE SCALE GENOMIC DNA]</scope>
    <source>
        <strain evidence="11">HyVt-538</strain>
    </source>
</reference>
<dbReference type="EMBL" id="DROP01000288">
    <property type="protein sequence ID" value="HHI89161.1"/>
    <property type="molecule type" value="Genomic_DNA"/>
</dbReference>
<evidence type="ECO:0000256" key="9">
    <source>
        <dbReference type="RuleBase" id="RU365103"/>
    </source>
</evidence>
<comment type="caution">
    <text evidence="11">The sequence shown here is derived from an EMBL/GenBank/DDBJ whole genome shotgun (WGS) entry which is preliminary data.</text>
</comment>
<comment type="subcellular location">
    <subcellularLocation>
        <location evidence="9">Cell membrane</location>
    </subcellularLocation>
</comment>
<dbReference type="GO" id="GO:0009245">
    <property type="term" value="P:lipid A biosynthetic process"/>
    <property type="evidence" value="ECO:0007669"/>
    <property type="project" value="TreeGrafter"/>
</dbReference>
<dbReference type="GO" id="GO:0009244">
    <property type="term" value="P:lipopolysaccharide core region biosynthetic process"/>
    <property type="evidence" value="ECO:0007669"/>
    <property type="project" value="UniProtKB-UniRule"/>
</dbReference>
<dbReference type="GO" id="GO:0043842">
    <property type="term" value="F:Kdo transferase activity"/>
    <property type="evidence" value="ECO:0007669"/>
    <property type="project" value="UniProtKB-EC"/>
</dbReference>
<organism evidence="11">
    <name type="scientific">Hellea balneolensis</name>
    <dbReference type="NCBI Taxonomy" id="287478"/>
    <lineage>
        <taxon>Bacteria</taxon>
        <taxon>Pseudomonadati</taxon>
        <taxon>Pseudomonadota</taxon>
        <taxon>Alphaproteobacteria</taxon>
        <taxon>Maricaulales</taxon>
        <taxon>Robiginitomaculaceae</taxon>
        <taxon>Hellea</taxon>
    </lineage>
</organism>
<dbReference type="PANTHER" id="PTHR42755">
    <property type="entry name" value="3-DEOXY-MANNO-OCTULOSONATE CYTIDYLYLTRANSFERASE"/>
    <property type="match status" value="1"/>
</dbReference>
<keyword evidence="5 9" id="KW-0808">Transferase</keyword>
<evidence type="ECO:0000256" key="8">
    <source>
        <dbReference type="PIRSR" id="PIRSR639901-2"/>
    </source>
</evidence>
<evidence type="ECO:0000256" key="4">
    <source>
        <dbReference type="ARBA" id="ARBA00019077"/>
    </source>
</evidence>
<dbReference type="Proteomes" id="UP000885806">
    <property type="component" value="Unassembled WGS sequence"/>
</dbReference>
<dbReference type="InterPro" id="IPR007507">
    <property type="entry name" value="Glycos_transf_N"/>
</dbReference>
<dbReference type="PANTHER" id="PTHR42755:SF1">
    <property type="entry name" value="3-DEOXY-D-MANNO-OCTULOSONIC ACID TRANSFERASE, MITOCHONDRIAL-RELATED"/>
    <property type="match status" value="1"/>
</dbReference>
<dbReference type="Gene3D" id="3.40.50.11720">
    <property type="entry name" value="3-Deoxy-D-manno-octulosonic-acid transferase, N-terminal domain"/>
    <property type="match status" value="1"/>
</dbReference>
<protein>
    <recommendedName>
        <fullName evidence="4 9">3-deoxy-D-manno-octulosonic acid transferase</fullName>
        <shortName evidence="9">Kdo transferase</shortName>
        <ecNumber evidence="3 9">2.4.99.12</ecNumber>
    </recommendedName>
    <alternativeName>
        <fullName evidence="6 9">Lipid IV(A) 3-deoxy-D-manno-octulosonic acid transferase</fullName>
    </alternativeName>
</protein>
<proteinExistence type="inferred from homology"/>
<dbReference type="AlphaFoldDB" id="A0A7V5U1G6"/>
<keyword evidence="9" id="KW-0472">Membrane</keyword>
<evidence type="ECO:0000313" key="11">
    <source>
        <dbReference type="EMBL" id="HHI89161.1"/>
    </source>
</evidence>
<comment type="function">
    <text evidence="1 9">Involved in lipopolysaccharide (LPS) biosynthesis. Catalyzes the transfer of 3-deoxy-D-manno-octulosonate (Kdo) residue(s) from CMP-Kdo to lipid IV(A), the tetraacyldisaccharide-1,4'-bisphosphate precursor of lipid A.</text>
</comment>
<evidence type="ECO:0000256" key="3">
    <source>
        <dbReference type="ARBA" id="ARBA00012621"/>
    </source>
</evidence>
<evidence type="ECO:0000256" key="7">
    <source>
        <dbReference type="ARBA" id="ARBA00049183"/>
    </source>
</evidence>
<evidence type="ECO:0000256" key="1">
    <source>
        <dbReference type="ARBA" id="ARBA00003394"/>
    </source>
</evidence>
<sequence length="315" mass="34040">GAVRRFFAHWQPELGILAESELWPNLIIEAGRREIPLALINARMSEASLSRWQKRPQAARTLLSNFRFLHAANEMTAAGLTTLSGQPIEPGGNLKHAAPPLSVGAAELARFQKALGNRPVWCAASTHKGEEEIILTAAREVLQARPDALLLLAPRHPERADDIAKLIETHGLSYGRHAGGGTPGPGTQVWLVDTMGEMGLIYRLSDIAFVGGSLCAGLKGHNPLEPARLDCAILTGRHISSFANIYLDLFRFGAAGRVLAPEKLGKEIIRLFADDAARLAMRKQAKDFALAQSEILAHVWDGLMPLLEGGNGNGK</sequence>
<dbReference type="Pfam" id="PF04413">
    <property type="entry name" value="Glycos_transf_N"/>
    <property type="match status" value="1"/>
</dbReference>
<accession>A0A7V5U1G6</accession>
<dbReference type="Gene3D" id="3.40.50.2000">
    <property type="entry name" value="Glycogen Phosphorylase B"/>
    <property type="match status" value="1"/>
</dbReference>
<dbReference type="EC" id="2.4.99.12" evidence="3 9"/>
<evidence type="ECO:0000256" key="6">
    <source>
        <dbReference type="ARBA" id="ARBA00031445"/>
    </source>
</evidence>
<dbReference type="InterPro" id="IPR038107">
    <property type="entry name" value="Glycos_transf_N_sf"/>
</dbReference>
<dbReference type="InterPro" id="IPR039901">
    <property type="entry name" value="Kdotransferase"/>
</dbReference>
<feature type="site" description="Transition state stabilizer" evidence="8">
    <location>
        <position position="19"/>
    </location>
</feature>
<comment type="catalytic activity">
    <reaction evidence="7 9">
        <text>lipid IVA (E. coli) + CMP-3-deoxy-beta-D-manno-octulosonate = alpha-Kdo-(2-&gt;6)-lipid IVA (E. coli) + CMP + H(+)</text>
        <dbReference type="Rhea" id="RHEA:28066"/>
        <dbReference type="ChEBI" id="CHEBI:15378"/>
        <dbReference type="ChEBI" id="CHEBI:58603"/>
        <dbReference type="ChEBI" id="CHEBI:60364"/>
        <dbReference type="ChEBI" id="CHEBI:60377"/>
        <dbReference type="ChEBI" id="CHEBI:85987"/>
        <dbReference type="EC" id="2.4.99.12"/>
    </reaction>
</comment>
<dbReference type="GO" id="GO:0005886">
    <property type="term" value="C:plasma membrane"/>
    <property type="evidence" value="ECO:0007669"/>
    <property type="project" value="UniProtKB-SubCell"/>
</dbReference>
<evidence type="ECO:0000256" key="2">
    <source>
        <dbReference type="ARBA" id="ARBA00004713"/>
    </source>
</evidence>
<name>A0A7V5U1G6_9PROT</name>
<feature type="site" description="Transition state stabilizer" evidence="8">
    <location>
        <position position="95"/>
    </location>
</feature>
<feature type="non-terminal residue" evidence="11">
    <location>
        <position position="1"/>
    </location>
</feature>
<evidence type="ECO:0000256" key="5">
    <source>
        <dbReference type="ARBA" id="ARBA00022679"/>
    </source>
</evidence>
<evidence type="ECO:0000259" key="10">
    <source>
        <dbReference type="Pfam" id="PF04413"/>
    </source>
</evidence>
<comment type="pathway">
    <text evidence="2 9">Bacterial outer membrane biogenesis; LPS core biosynthesis.</text>
</comment>
<gene>
    <name evidence="11" type="ORF">ENK01_04325</name>
</gene>
<comment type="similarity">
    <text evidence="9">Belongs to the glycosyltransferase group 1 family.</text>
</comment>
<keyword evidence="9" id="KW-0448">Lipopolysaccharide biosynthesis</keyword>
<keyword evidence="9" id="KW-1003">Cell membrane</keyword>
<dbReference type="UniPathway" id="UPA00958"/>
<feature type="domain" description="3-deoxy-D-manno-octulosonic-acid transferase N-terminal" evidence="10">
    <location>
        <begin position="2"/>
        <end position="96"/>
    </location>
</feature>